<dbReference type="EMBL" id="FUEG01000003">
    <property type="protein sequence ID" value="SJL02327.1"/>
    <property type="molecule type" value="Genomic_DNA"/>
</dbReference>
<dbReference type="GO" id="GO:0009231">
    <property type="term" value="P:riboflavin biosynthetic process"/>
    <property type="evidence" value="ECO:0007669"/>
    <property type="project" value="UniProtKB-KW"/>
</dbReference>
<evidence type="ECO:0000256" key="3">
    <source>
        <dbReference type="ARBA" id="ARBA00009723"/>
    </source>
</evidence>
<sequence length="279" mass="30467">MDPEPPQYLTSILNRSIPPTPGAKRPKVTLTFAQSLDAKISGQNGAQLILSGKESMVMTHWSGPFISRKSAAFDFQWIRMRTMHDAILVGIGTAVNDNPQLNARHLPPRSPPFGQEYAYNLPRPVILDPQLRLPTTCKLLDNYRRGKGRRPWVLCIHEPQVARDVWTTRLEALQAAGALVVPVQATNALQGLLLVPSVLQTLHELGVQSLMVEGGARVIGSFLAERDSVDTVIITIAPKFVGSQGVGYGVDIIQASHYEHLESQAVGCDTVIALNAKSK</sequence>
<evidence type="ECO:0000256" key="2">
    <source>
        <dbReference type="ARBA" id="ARBA00005104"/>
    </source>
</evidence>
<dbReference type="PANTHER" id="PTHR38011:SF7">
    <property type="entry name" value="2,5-DIAMINO-6-RIBOSYLAMINO-4(3H)-PYRIMIDINONE 5'-PHOSPHATE REDUCTASE"/>
    <property type="match status" value="1"/>
</dbReference>
<dbReference type="EC" id="1.1.1.302" evidence="4"/>
<protein>
    <recommendedName>
        <fullName evidence="5">2,5-diamino-6-ribosylamino-4(3H)-pyrimidinone 5'-phosphate reductase</fullName>
        <ecNumber evidence="4">1.1.1.302</ecNumber>
    </recommendedName>
    <alternativeName>
        <fullName evidence="10">2,5-diamino-6-(5-phospho-D-ribosylamino)pyrimidin-4(3H)-one reductase</fullName>
    </alternativeName>
    <alternativeName>
        <fullName evidence="9">2,5-diamino-6-ribitylamino-4(3H)-pyrimidinone 5'-phosphate synthase</fullName>
    </alternativeName>
</protein>
<reference evidence="15" key="1">
    <citation type="journal article" date="2017" name="Nat. Ecol. Evol.">
        <title>Genome expansion and lineage-specific genetic innovations in the forest pathogenic fungi Armillaria.</title>
        <authorList>
            <person name="Sipos G."/>
            <person name="Prasanna A.N."/>
            <person name="Walter M.C."/>
            <person name="O'Connor E."/>
            <person name="Balint B."/>
            <person name="Krizsan K."/>
            <person name="Kiss B."/>
            <person name="Hess J."/>
            <person name="Varga T."/>
            <person name="Slot J."/>
            <person name="Riley R."/>
            <person name="Boka B."/>
            <person name="Rigling D."/>
            <person name="Barry K."/>
            <person name="Lee J."/>
            <person name="Mihaltcheva S."/>
            <person name="LaButti K."/>
            <person name="Lipzen A."/>
            <person name="Waldron R."/>
            <person name="Moloney N.M."/>
            <person name="Sperisen C."/>
            <person name="Kredics L."/>
            <person name="Vagvoelgyi C."/>
            <person name="Patrignani A."/>
            <person name="Fitzpatrick D."/>
            <person name="Nagy I."/>
            <person name="Doyle S."/>
            <person name="Anderson J.B."/>
            <person name="Grigoriev I.V."/>
            <person name="Gueldener U."/>
            <person name="Muensterkoetter M."/>
            <person name="Nagy L.G."/>
        </authorList>
    </citation>
    <scope>NUCLEOTIDE SEQUENCE [LARGE SCALE GENOMIC DNA]</scope>
    <source>
        <strain evidence="15">C18/9</strain>
    </source>
</reference>
<comment type="catalytic activity">
    <reaction evidence="11">
        <text>2,5-diamino-6-(1-D-ribitylamino)pyrimidin-4(3H)-one 5'-phosphate + NAD(+) = 2,5-diamino-6-(1-D-ribosylamino)pyrimidin-4(3H)-one 5'-phosphate + NADH + H(+)</text>
        <dbReference type="Rhea" id="RHEA:27274"/>
        <dbReference type="ChEBI" id="CHEBI:15378"/>
        <dbReference type="ChEBI" id="CHEBI:57540"/>
        <dbReference type="ChEBI" id="CHEBI:57945"/>
        <dbReference type="ChEBI" id="CHEBI:58890"/>
        <dbReference type="ChEBI" id="CHEBI:59545"/>
        <dbReference type="EC" id="1.1.1.302"/>
    </reaction>
</comment>
<keyword evidence="8" id="KW-0560">Oxidoreductase</keyword>
<dbReference type="Gene3D" id="3.40.430.10">
    <property type="entry name" value="Dihydrofolate Reductase, subunit A"/>
    <property type="match status" value="1"/>
</dbReference>
<comment type="catalytic activity">
    <reaction evidence="12">
        <text>2,5-diamino-6-(1-D-ribitylamino)pyrimidin-4(3H)-one 5'-phosphate + NADP(+) = 2,5-diamino-6-(1-D-ribosylamino)pyrimidin-4(3H)-one 5'-phosphate + NADPH + H(+)</text>
        <dbReference type="Rhea" id="RHEA:27278"/>
        <dbReference type="ChEBI" id="CHEBI:15378"/>
        <dbReference type="ChEBI" id="CHEBI:57783"/>
        <dbReference type="ChEBI" id="CHEBI:58349"/>
        <dbReference type="ChEBI" id="CHEBI:58890"/>
        <dbReference type="ChEBI" id="CHEBI:59545"/>
        <dbReference type="EC" id="1.1.1.302"/>
    </reaction>
</comment>
<evidence type="ECO:0000256" key="6">
    <source>
        <dbReference type="ARBA" id="ARBA00022619"/>
    </source>
</evidence>
<comment type="function">
    <text evidence="1">Catalyzes an early step in riboflavin biosynthesis, the NADPH-dependent reduction of the ribose side chain of 2,5-diamino-6-ribosylamino-4(3H)-pyrimidinone 5'-phosphate, yielding 2,5-diamino-6-ribitylamino-4(3H)-pyrimidinone 5'-phosphate.</text>
</comment>
<dbReference type="PANTHER" id="PTHR38011">
    <property type="entry name" value="DIHYDROFOLATE REDUCTASE FAMILY PROTEIN (AFU_ORTHOLOGUE AFUA_8G06820)"/>
    <property type="match status" value="1"/>
</dbReference>
<dbReference type="InterPro" id="IPR024072">
    <property type="entry name" value="DHFR-like_dom_sf"/>
</dbReference>
<keyword evidence="15" id="KW-1185">Reference proteome</keyword>
<evidence type="ECO:0000256" key="9">
    <source>
        <dbReference type="ARBA" id="ARBA00030073"/>
    </source>
</evidence>
<keyword evidence="6" id="KW-0686">Riboflavin biosynthesis</keyword>
<evidence type="ECO:0000256" key="7">
    <source>
        <dbReference type="ARBA" id="ARBA00022857"/>
    </source>
</evidence>
<accession>A0A284R0U2</accession>
<proteinExistence type="inferred from homology"/>
<comment type="similarity">
    <text evidence="3">Belongs to the HTP reductase family.</text>
</comment>
<feature type="domain" description="Bacterial bifunctional deaminase-reductase C-terminal" evidence="13">
    <location>
        <begin position="26"/>
        <end position="271"/>
    </location>
</feature>
<dbReference type="Pfam" id="PF01872">
    <property type="entry name" value="RibD_C"/>
    <property type="match status" value="1"/>
</dbReference>
<dbReference type="OMA" id="HYLRYHH"/>
<evidence type="ECO:0000256" key="10">
    <source>
        <dbReference type="ARBA" id="ARBA00031630"/>
    </source>
</evidence>
<dbReference type="STRING" id="47428.A0A284R0U2"/>
<dbReference type="Proteomes" id="UP000219338">
    <property type="component" value="Unassembled WGS sequence"/>
</dbReference>
<evidence type="ECO:0000256" key="4">
    <source>
        <dbReference type="ARBA" id="ARBA00012851"/>
    </source>
</evidence>
<dbReference type="GO" id="GO:0008703">
    <property type="term" value="F:5-amino-6-(5-phosphoribosylamino)uracil reductase activity"/>
    <property type="evidence" value="ECO:0007669"/>
    <property type="project" value="InterPro"/>
</dbReference>
<organism evidence="14 15">
    <name type="scientific">Armillaria ostoyae</name>
    <name type="common">Armillaria root rot fungus</name>
    <dbReference type="NCBI Taxonomy" id="47428"/>
    <lineage>
        <taxon>Eukaryota</taxon>
        <taxon>Fungi</taxon>
        <taxon>Dikarya</taxon>
        <taxon>Basidiomycota</taxon>
        <taxon>Agaricomycotina</taxon>
        <taxon>Agaricomycetes</taxon>
        <taxon>Agaricomycetidae</taxon>
        <taxon>Agaricales</taxon>
        <taxon>Marasmiineae</taxon>
        <taxon>Physalacriaceae</taxon>
        <taxon>Armillaria</taxon>
    </lineage>
</organism>
<keyword evidence="7" id="KW-0521">NADP</keyword>
<dbReference type="AlphaFoldDB" id="A0A284R0U2"/>
<dbReference type="OrthoDB" id="5432at2759"/>
<evidence type="ECO:0000313" key="15">
    <source>
        <dbReference type="Proteomes" id="UP000219338"/>
    </source>
</evidence>
<gene>
    <name evidence="14" type="ORF">ARMOST_05653</name>
</gene>
<evidence type="ECO:0000256" key="11">
    <source>
        <dbReference type="ARBA" id="ARBA00047550"/>
    </source>
</evidence>
<dbReference type="InterPro" id="IPR002734">
    <property type="entry name" value="RibDG_C"/>
</dbReference>
<dbReference type="SUPFAM" id="SSF53597">
    <property type="entry name" value="Dihydrofolate reductase-like"/>
    <property type="match status" value="1"/>
</dbReference>
<evidence type="ECO:0000256" key="5">
    <source>
        <dbReference type="ARBA" id="ARBA00015035"/>
    </source>
</evidence>
<comment type="pathway">
    <text evidence="2">Cofactor biosynthesis; riboflavin biosynthesis.</text>
</comment>
<dbReference type="InterPro" id="IPR050765">
    <property type="entry name" value="Riboflavin_Biosynth_HTPR"/>
</dbReference>
<evidence type="ECO:0000256" key="12">
    <source>
        <dbReference type="ARBA" id="ARBA00049020"/>
    </source>
</evidence>
<name>A0A284R0U2_ARMOS</name>
<evidence type="ECO:0000256" key="8">
    <source>
        <dbReference type="ARBA" id="ARBA00023002"/>
    </source>
</evidence>
<evidence type="ECO:0000313" key="14">
    <source>
        <dbReference type="EMBL" id="SJL02327.1"/>
    </source>
</evidence>
<evidence type="ECO:0000256" key="1">
    <source>
        <dbReference type="ARBA" id="ARBA00003555"/>
    </source>
</evidence>
<evidence type="ECO:0000259" key="13">
    <source>
        <dbReference type="Pfam" id="PF01872"/>
    </source>
</evidence>